<dbReference type="InterPro" id="IPR016024">
    <property type="entry name" value="ARM-type_fold"/>
</dbReference>
<protein>
    <submittedName>
        <fullName evidence="8">MIF4G domain-containing protein</fullName>
    </submittedName>
</protein>
<dbReference type="GO" id="GO:0003723">
    <property type="term" value="F:RNA binding"/>
    <property type="evidence" value="ECO:0007669"/>
    <property type="project" value="InterPro"/>
</dbReference>
<evidence type="ECO:0000256" key="2">
    <source>
        <dbReference type="ARBA" id="ARBA00022490"/>
    </source>
</evidence>
<dbReference type="PANTHER" id="PTHR23254:SF16">
    <property type="entry name" value="CBP80_20-DEPENDENT TRANSLATION INITIATION FACTOR"/>
    <property type="match status" value="1"/>
</dbReference>
<feature type="compositionally biased region" description="Pro residues" evidence="4">
    <location>
        <begin position="34"/>
        <end position="51"/>
    </location>
</feature>
<reference evidence="6 7" key="2">
    <citation type="submission" date="2018-11" db="EMBL/GenBank/DDBJ databases">
        <authorList>
            <consortium name="Pathogen Informatics"/>
        </authorList>
    </citation>
    <scope>NUCLEOTIDE SEQUENCE [LARGE SCALE GENOMIC DNA]</scope>
</reference>
<dbReference type="Pfam" id="PF02854">
    <property type="entry name" value="MIF4G"/>
    <property type="match status" value="1"/>
</dbReference>
<dbReference type="InterPro" id="IPR051367">
    <property type="entry name" value="mRNA_TranslReg/HistoneTransl"/>
</dbReference>
<evidence type="ECO:0000256" key="3">
    <source>
        <dbReference type="ARBA" id="ARBA00022845"/>
    </source>
</evidence>
<proteinExistence type="predicted"/>
<feature type="compositionally biased region" description="Polar residues" evidence="4">
    <location>
        <begin position="83"/>
        <end position="102"/>
    </location>
</feature>
<feature type="domain" description="MIF4G" evidence="5">
    <location>
        <begin position="196"/>
        <end position="393"/>
    </location>
</feature>
<evidence type="ECO:0000313" key="8">
    <source>
        <dbReference type="WBParaSite" id="SBAD_0000219701-mRNA-1"/>
    </source>
</evidence>
<evidence type="ECO:0000256" key="4">
    <source>
        <dbReference type="SAM" id="MobiDB-lite"/>
    </source>
</evidence>
<dbReference type="GO" id="GO:0006446">
    <property type="term" value="P:regulation of translational initiation"/>
    <property type="evidence" value="ECO:0007669"/>
    <property type="project" value="TreeGrafter"/>
</dbReference>
<dbReference type="SMART" id="SM00543">
    <property type="entry name" value="MIF4G"/>
    <property type="match status" value="1"/>
</dbReference>
<feature type="compositionally biased region" description="Low complexity" evidence="4">
    <location>
        <begin position="52"/>
        <end position="65"/>
    </location>
</feature>
<feature type="region of interest" description="Disordered" evidence="4">
    <location>
        <begin position="1"/>
        <end position="121"/>
    </location>
</feature>
<evidence type="ECO:0000313" key="6">
    <source>
        <dbReference type="EMBL" id="VDO96505.1"/>
    </source>
</evidence>
<gene>
    <name evidence="6" type="ORF">SBAD_LOCUS2094</name>
</gene>
<organism evidence="8">
    <name type="scientific">Soboliphyme baturini</name>
    <dbReference type="NCBI Taxonomy" id="241478"/>
    <lineage>
        <taxon>Eukaryota</taxon>
        <taxon>Metazoa</taxon>
        <taxon>Ecdysozoa</taxon>
        <taxon>Nematoda</taxon>
        <taxon>Enoplea</taxon>
        <taxon>Dorylaimia</taxon>
        <taxon>Dioctophymatida</taxon>
        <taxon>Dioctophymatoidea</taxon>
        <taxon>Soboliphymatidae</taxon>
        <taxon>Soboliphyme</taxon>
    </lineage>
</organism>
<dbReference type="EMBL" id="UZAM01007084">
    <property type="protein sequence ID" value="VDO96505.1"/>
    <property type="molecule type" value="Genomic_DNA"/>
</dbReference>
<dbReference type="Gene3D" id="1.25.40.180">
    <property type="match status" value="1"/>
</dbReference>
<dbReference type="AlphaFoldDB" id="A0A183IEQ0"/>
<dbReference type="GO" id="GO:0005829">
    <property type="term" value="C:cytosol"/>
    <property type="evidence" value="ECO:0007669"/>
    <property type="project" value="TreeGrafter"/>
</dbReference>
<dbReference type="Proteomes" id="UP000270296">
    <property type="component" value="Unassembled WGS sequence"/>
</dbReference>
<dbReference type="GO" id="GO:0008494">
    <property type="term" value="F:translation activator activity"/>
    <property type="evidence" value="ECO:0007669"/>
    <property type="project" value="TreeGrafter"/>
</dbReference>
<evidence type="ECO:0000313" key="7">
    <source>
        <dbReference type="Proteomes" id="UP000270296"/>
    </source>
</evidence>
<comment type="subcellular location">
    <subcellularLocation>
        <location evidence="1">Cytoplasm</location>
    </subcellularLocation>
</comment>
<evidence type="ECO:0000256" key="1">
    <source>
        <dbReference type="ARBA" id="ARBA00004496"/>
    </source>
</evidence>
<name>A0A183IEQ0_9BILA</name>
<keyword evidence="7" id="KW-1185">Reference proteome</keyword>
<dbReference type="OrthoDB" id="565552at2759"/>
<reference evidence="8" key="1">
    <citation type="submission" date="2016-06" db="UniProtKB">
        <authorList>
            <consortium name="WormBaseParasite"/>
        </authorList>
    </citation>
    <scope>IDENTIFICATION</scope>
</reference>
<keyword evidence="3" id="KW-0810">Translation regulation</keyword>
<evidence type="ECO:0000259" key="5">
    <source>
        <dbReference type="SMART" id="SM00543"/>
    </source>
</evidence>
<dbReference type="InterPro" id="IPR003890">
    <property type="entry name" value="MIF4G-like_typ-3"/>
</dbReference>
<sequence>MSEAVITEVLGGSVAASPGSDERSDGDASSSISPSPPQRRPRPLPPQPPQSFPSQQQQQLQRPLSGGTTTSDLSEEGDDVSDSTKTSDNALPSARESNSLGKQNKKTAKTPRPAMEIYRPPGNLQWKGENFQRNKLKQRSLTCCVTRSYFPKKQDRAPLPPPPSIIPGGDKQHGCKRQHSFVKDMSKKKEFSDEDAKEAKSLFSALEMDTDEDVTAWMEGKFEHKEVACSVGKKLVQAAVENGKNLKQVSKLSAILISCSSGADFHKSLLTSCREYFDFKEILRKEEFGKWLSFINFVSELYGSIGFSYEDEIVDIVMNIFNFLLLPPVLEEINIEELECVISALLNIGYDLERQCPDRLTNLRDIIRDALIQASEPWARKMILLLVELSASNWKLPNDANAYYFETQPCA</sequence>
<dbReference type="PANTHER" id="PTHR23254">
    <property type="entry name" value="EIF4G DOMAIN PROTEIN"/>
    <property type="match status" value="1"/>
</dbReference>
<dbReference type="SUPFAM" id="SSF48371">
    <property type="entry name" value="ARM repeat"/>
    <property type="match status" value="1"/>
</dbReference>
<dbReference type="WBParaSite" id="SBAD_0000219701-mRNA-1">
    <property type="protein sequence ID" value="SBAD_0000219701-mRNA-1"/>
    <property type="gene ID" value="SBAD_0000219701"/>
</dbReference>
<keyword evidence="2" id="KW-0963">Cytoplasm</keyword>
<accession>A0A183IEQ0</accession>